<dbReference type="PANTHER" id="PTHR30569:SF0">
    <property type="entry name" value="CYTOSINE PERMEASE"/>
    <property type="match status" value="1"/>
</dbReference>
<dbReference type="OrthoDB" id="6083029at2"/>
<evidence type="ECO:0000313" key="11">
    <source>
        <dbReference type="Proteomes" id="UP000294911"/>
    </source>
</evidence>
<proteinExistence type="inferred from homology"/>
<feature type="transmembrane region" description="Helical" evidence="9">
    <location>
        <begin position="188"/>
        <end position="206"/>
    </location>
</feature>
<evidence type="ECO:0000313" key="10">
    <source>
        <dbReference type="EMBL" id="TCP55036.1"/>
    </source>
</evidence>
<dbReference type="GO" id="GO:0015209">
    <property type="term" value="F:cytosine transmembrane transporter activity"/>
    <property type="evidence" value="ECO:0007669"/>
    <property type="project" value="InterPro"/>
</dbReference>
<dbReference type="EMBL" id="SLXQ01000002">
    <property type="protein sequence ID" value="TCP55036.1"/>
    <property type="molecule type" value="Genomic_DNA"/>
</dbReference>
<evidence type="ECO:0000256" key="3">
    <source>
        <dbReference type="ARBA" id="ARBA00022448"/>
    </source>
</evidence>
<keyword evidence="4 9" id="KW-0812">Transmembrane</keyword>
<feature type="transmembrane region" description="Helical" evidence="9">
    <location>
        <begin position="82"/>
        <end position="104"/>
    </location>
</feature>
<organism evidence="10 11">
    <name type="scientific">Tamaricihabitans halophyticus</name>
    <dbReference type="NCBI Taxonomy" id="1262583"/>
    <lineage>
        <taxon>Bacteria</taxon>
        <taxon>Bacillati</taxon>
        <taxon>Actinomycetota</taxon>
        <taxon>Actinomycetes</taxon>
        <taxon>Pseudonocardiales</taxon>
        <taxon>Pseudonocardiaceae</taxon>
        <taxon>Tamaricihabitans</taxon>
    </lineage>
</organism>
<feature type="transmembrane region" description="Helical" evidence="9">
    <location>
        <begin position="413"/>
        <end position="434"/>
    </location>
</feature>
<evidence type="ECO:0000256" key="1">
    <source>
        <dbReference type="ARBA" id="ARBA00004141"/>
    </source>
</evidence>
<feature type="transmembrane region" description="Helical" evidence="9">
    <location>
        <begin position="440"/>
        <end position="461"/>
    </location>
</feature>
<feature type="transmembrane region" description="Helical" evidence="9">
    <location>
        <begin position="226"/>
        <end position="244"/>
    </location>
</feature>
<feature type="transmembrane region" description="Helical" evidence="9">
    <location>
        <begin position="372"/>
        <end position="393"/>
    </location>
</feature>
<feature type="transmembrane region" description="Helical" evidence="9">
    <location>
        <begin position="125"/>
        <end position="146"/>
    </location>
</feature>
<evidence type="ECO:0000256" key="4">
    <source>
        <dbReference type="ARBA" id="ARBA00022692"/>
    </source>
</evidence>
<dbReference type="Pfam" id="PF02133">
    <property type="entry name" value="Transp_cyt_pur"/>
    <property type="match status" value="1"/>
</dbReference>
<keyword evidence="6 7" id="KW-0472">Membrane</keyword>
<comment type="similarity">
    <text evidence="2 7">Belongs to the purine-cytosine permease (2.A.39) family.</text>
</comment>
<keyword evidence="11" id="KW-1185">Reference proteome</keyword>
<feature type="transmembrane region" description="Helical" evidence="9">
    <location>
        <begin position="152"/>
        <end position="176"/>
    </location>
</feature>
<dbReference type="InterPro" id="IPR001248">
    <property type="entry name" value="Pur-cyt_permease"/>
</dbReference>
<evidence type="ECO:0000256" key="8">
    <source>
        <dbReference type="SAM" id="MobiDB-lite"/>
    </source>
</evidence>
<evidence type="ECO:0000256" key="9">
    <source>
        <dbReference type="SAM" id="Phobius"/>
    </source>
</evidence>
<gene>
    <name evidence="10" type="ORF">EV191_102248</name>
</gene>
<dbReference type="Proteomes" id="UP000294911">
    <property type="component" value="Unassembled WGS sequence"/>
</dbReference>
<dbReference type="InterPro" id="IPR026030">
    <property type="entry name" value="Pur-cyt_permease_Fcy2/21/22"/>
</dbReference>
<feature type="transmembrane region" description="Helical" evidence="9">
    <location>
        <begin position="299"/>
        <end position="319"/>
    </location>
</feature>
<keyword evidence="5 9" id="KW-1133">Transmembrane helix</keyword>
<name>A0A4V2SUL8_9PSEU</name>
<evidence type="ECO:0000256" key="5">
    <source>
        <dbReference type="ARBA" id="ARBA00022989"/>
    </source>
</evidence>
<keyword evidence="3 7" id="KW-0813">Transport</keyword>
<feature type="transmembrane region" description="Helical" evidence="9">
    <location>
        <begin position="50"/>
        <end position="76"/>
    </location>
</feature>
<accession>A0A4V2SUL8</accession>
<dbReference type="InterPro" id="IPR030191">
    <property type="entry name" value="CodB"/>
</dbReference>
<comment type="subcellular location">
    <subcellularLocation>
        <location evidence="1">Membrane</location>
        <topology evidence="1">Multi-pass membrane protein</topology>
    </subcellularLocation>
</comment>
<dbReference type="RefSeq" id="WP_132876416.1">
    <property type="nucleotide sequence ID" value="NZ_SLXQ01000002.1"/>
</dbReference>
<evidence type="ECO:0000256" key="6">
    <source>
        <dbReference type="ARBA" id="ARBA00023136"/>
    </source>
</evidence>
<feature type="region of interest" description="Disordered" evidence="8">
    <location>
        <begin position="1"/>
        <end position="24"/>
    </location>
</feature>
<protein>
    <submittedName>
        <fullName evidence="10">NCS1 nucleoside transporter family</fullName>
    </submittedName>
</protein>
<dbReference type="GO" id="GO:0005886">
    <property type="term" value="C:plasma membrane"/>
    <property type="evidence" value="ECO:0007669"/>
    <property type="project" value="TreeGrafter"/>
</dbReference>
<dbReference type="PANTHER" id="PTHR30569">
    <property type="entry name" value="CYTOSINE TRANSPORTER CODB"/>
    <property type="match status" value="1"/>
</dbReference>
<evidence type="ECO:0000256" key="2">
    <source>
        <dbReference type="ARBA" id="ARBA00008974"/>
    </source>
</evidence>
<dbReference type="PIRSF" id="PIRSF002744">
    <property type="entry name" value="Pur-cyt_permease"/>
    <property type="match status" value="1"/>
</dbReference>
<feature type="transmembrane region" description="Helical" evidence="9">
    <location>
        <begin position="264"/>
        <end position="287"/>
    </location>
</feature>
<dbReference type="AlphaFoldDB" id="A0A4V2SUL8"/>
<evidence type="ECO:0000256" key="7">
    <source>
        <dbReference type="PIRNR" id="PIRNR002744"/>
    </source>
</evidence>
<feature type="transmembrane region" description="Helical" evidence="9">
    <location>
        <begin position="346"/>
        <end position="366"/>
    </location>
</feature>
<reference evidence="10 11" key="1">
    <citation type="submission" date="2019-03" db="EMBL/GenBank/DDBJ databases">
        <title>Genomic Encyclopedia of Type Strains, Phase IV (KMG-IV): sequencing the most valuable type-strain genomes for metagenomic binning, comparative biology and taxonomic classification.</title>
        <authorList>
            <person name="Goeker M."/>
        </authorList>
    </citation>
    <scope>NUCLEOTIDE SEQUENCE [LARGE SCALE GENOMIC DNA]</scope>
    <source>
        <strain evidence="10 11">DSM 45765</strain>
    </source>
</reference>
<dbReference type="Gene3D" id="1.10.4160.10">
    <property type="entry name" value="Hydantoin permease"/>
    <property type="match status" value="1"/>
</dbReference>
<sequence length="486" mass="51426">MENGTGDGAGARSTGAPRPTYRQPKGVEQYGVEPVPASARTVRWLDLFQIIVNVLLNPGLILVGGLAVVSGLSFWAAVSAQVLGIAIAFIAYTIMSTIGVDYGLPGIVATRATLGIRASKWLLSALRSVASAFWFAFQTIAGALGITAVLEVWLGVDVSVILVSVIFAVLQAVVALFGYRSLKHLSRVAFPLKIVILGYLGYLLATHDAPGFSPAEVFSYSGEGNGWQWAIFAVWTNATAATWFTQITDAADYCRYTSSRKDMWLGTMGAALLGATVSACFGAYAAAATLGTQANPFEVIPGLGVGAITLFLVLVVLVLDNWTINVLNLYTGGLALVNMIPRAGRFWATVLIAIAGTALAAVPSVVDNFEGYMTALGNVFAPVVGVLVADYLVVKRARLEVPALFEPAGRYWYVAGVNPIALGWILLGAAAYGFVPEELLPTPSIAVLSGIGYWLTTTLAARHWPAIREATARAEVPPRPEDTVAR</sequence>
<comment type="caution">
    <text evidence="10">The sequence shown here is derived from an EMBL/GenBank/DDBJ whole genome shotgun (WGS) entry which is preliminary data.</text>
</comment>